<evidence type="ECO:0000313" key="3">
    <source>
        <dbReference type="EMBL" id="GMR39583.1"/>
    </source>
</evidence>
<dbReference type="EMBL" id="BTRK01000002">
    <property type="protein sequence ID" value="GMR39583.1"/>
    <property type="molecule type" value="Genomic_DNA"/>
</dbReference>
<feature type="region of interest" description="Disordered" evidence="1">
    <location>
        <begin position="1"/>
        <end position="20"/>
    </location>
</feature>
<protein>
    <submittedName>
        <fullName evidence="3">Uncharacterized protein</fullName>
    </submittedName>
</protein>
<feature type="compositionally biased region" description="Polar residues" evidence="1">
    <location>
        <begin position="1"/>
        <end position="10"/>
    </location>
</feature>
<evidence type="ECO:0000256" key="1">
    <source>
        <dbReference type="SAM" id="MobiDB-lite"/>
    </source>
</evidence>
<reference evidence="4" key="1">
    <citation type="submission" date="2022-10" db="EMBL/GenBank/DDBJ databases">
        <title>Genome assembly of Pristionchus species.</title>
        <authorList>
            <person name="Yoshida K."/>
            <person name="Sommer R.J."/>
        </authorList>
    </citation>
    <scope>NUCLEOTIDE SEQUENCE [LARGE SCALE GENOMIC DNA]</scope>
    <source>
        <strain evidence="4">RS5460</strain>
    </source>
</reference>
<dbReference type="Gene3D" id="2.10.90.10">
    <property type="entry name" value="Cystine-knot cytokines"/>
    <property type="match status" value="1"/>
</dbReference>
<keyword evidence="4" id="KW-1185">Reference proteome</keyword>
<keyword evidence="2" id="KW-0812">Transmembrane</keyword>
<keyword evidence="2" id="KW-1133">Transmembrane helix</keyword>
<dbReference type="AlphaFoldDB" id="A0AAN4ZJI9"/>
<sequence length="194" mass="21760">LVSVRTSALTTRRDAPLPDSDPMAPHSPFVFLFVYLTLSVAISNAVIIEEQWIAVKDFFAKLKSYISEGPATTTTTTTTTAAPRFFPRGTRSPIRMQASRMHLNSKFRGEGCEVYFRVHSTQALLAENENVYEPLTYESGACTHSCYRDKYTGQWICCKPSMTEPLELVYYRDGSTELRMRSVDNAAVIACAFS</sequence>
<gene>
    <name evidence="3" type="ORF">PMAYCL1PPCAC_09778</name>
</gene>
<evidence type="ECO:0000256" key="2">
    <source>
        <dbReference type="SAM" id="Phobius"/>
    </source>
</evidence>
<comment type="caution">
    <text evidence="3">The sequence shown here is derived from an EMBL/GenBank/DDBJ whole genome shotgun (WGS) entry which is preliminary data.</text>
</comment>
<proteinExistence type="predicted"/>
<organism evidence="3 4">
    <name type="scientific">Pristionchus mayeri</name>
    <dbReference type="NCBI Taxonomy" id="1317129"/>
    <lineage>
        <taxon>Eukaryota</taxon>
        <taxon>Metazoa</taxon>
        <taxon>Ecdysozoa</taxon>
        <taxon>Nematoda</taxon>
        <taxon>Chromadorea</taxon>
        <taxon>Rhabditida</taxon>
        <taxon>Rhabditina</taxon>
        <taxon>Diplogasteromorpha</taxon>
        <taxon>Diplogasteroidea</taxon>
        <taxon>Neodiplogasteridae</taxon>
        <taxon>Pristionchus</taxon>
    </lineage>
</organism>
<keyword evidence="2" id="KW-0472">Membrane</keyword>
<feature type="non-terminal residue" evidence="3">
    <location>
        <position position="1"/>
    </location>
</feature>
<accession>A0AAN4ZJI9</accession>
<feature type="transmembrane region" description="Helical" evidence="2">
    <location>
        <begin position="29"/>
        <end position="48"/>
    </location>
</feature>
<dbReference type="Proteomes" id="UP001328107">
    <property type="component" value="Unassembled WGS sequence"/>
</dbReference>
<evidence type="ECO:0000313" key="4">
    <source>
        <dbReference type="Proteomes" id="UP001328107"/>
    </source>
</evidence>
<name>A0AAN4ZJI9_9BILA</name>
<dbReference type="InterPro" id="IPR029034">
    <property type="entry name" value="Cystine-knot_cytokine"/>
</dbReference>